<feature type="transmembrane region" description="Helical" evidence="6">
    <location>
        <begin position="200"/>
        <end position="221"/>
    </location>
</feature>
<dbReference type="PANTHER" id="PTHR32322">
    <property type="entry name" value="INNER MEMBRANE TRANSPORTER"/>
    <property type="match status" value="1"/>
</dbReference>
<comment type="subcellular location">
    <subcellularLocation>
        <location evidence="1">Endomembrane system</location>
        <topology evidence="1">Multi-pass membrane protein</topology>
    </subcellularLocation>
</comment>
<reference evidence="8 9" key="1">
    <citation type="submission" date="2019-10" db="EMBL/GenBank/DDBJ databases">
        <title>Description of Paenibacillus humi sp. nov.</title>
        <authorList>
            <person name="Carlier A."/>
            <person name="Qi S."/>
        </authorList>
    </citation>
    <scope>NUCLEOTIDE SEQUENCE [LARGE SCALE GENOMIC DNA]</scope>
    <source>
        <strain evidence="8 9">LMG 31461</strain>
    </source>
</reference>
<sequence length="328" mass="35628">MEGILRVISSGRLRAIYPHLGFVLVYLLWGINMASLKIGGREWDSLVFNGLRFASMIPILWVYTYFYYRSRSLRFQIAGRDLLLICGLGILNAVGMEALLQYALQFSNAANGAVLGRGFMPVITVLIAVMARQVKITWRILIGIPLALGSVILIVSGGAEGFHLGSETFRGDILLLMRSFMGAIYLIGMNRLVVKYPLPILISLEMTAGALSLLPFVLLRADGAYFAAISQTGWISLIYTSLLATAVGFSLHNWSLAKLGPFKSSAYGYLLPVTAALGGFIFLGESISLSQYLGGVGVLAAMFFVQRDRTSSVKRAPVPAPTATTLTK</sequence>
<dbReference type="PANTHER" id="PTHR32322:SF2">
    <property type="entry name" value="EAMA DOMAIN-CONTAINING PROTEIN"/>
    <property type="match status" value="1"/>
</dbReference>
<protein>
    <submittedName>
        <fullName evidence="8">EamA family transporter</fullName>
    </submittedName>
</protein>
<evidence type="ECO:0000313" key="8">
    <source>
        <dbReference type="EMBL" id="NOU65833.1"/>
    </source>
</evidence>
<keyword evidence="4 6" id="KW-1133">Transmembrane helix</keyword>
<organism evidence="8 9">
    <name type="scientific">Paenibacillus plantarum</name>
    <dbReference type="NCBI Taxonomy" id="2654975"/>
    <lineage>
        <taxon>Bacteria</taxon>
        <taxon>Bacillati</taxon>
        <taxon>Bacillota</taxon>
        <taxon>Bacilli</taxon>
        <taxon>Bacillales</taxon>
        <taxon>Paenibacillaceae</taxon>
        <taxon>Paenibacillus</taxon>
    </lineage>
</organism>
<dbReference type="SUPFAM" id="SSF103481">
    <property type="entry name" value="Multidrug resistance efflux transporter EmrE"/>
    <property type="match status" value="2"/>
</dbReference>
<feature type="domain" description="EamA" evidence="7">
    <location>
        <begin position="20"/>
        <end position="155"/>
    </location>
</feature>
<keyword evidence="9" id="KW-1185">Reference proteome</keyword>
<proteinExistence type="inferred from homology"/>
<feature type="transmembrane region" description="Helical" evidence="6">
    <location>
        <begin position="289"/>
        <end position="305"/>
    </location>
</feature>
<evidence type="ECO:0000256" key="4">
    <source>
        <dbReference type="ARBA" id="ARBA00022989"/>
    </source>
</evidence>
<feature type="transmembrane region" description="Helical" evidence="6">
    <location>
        <begin position="110"/>
        <end position="129"/>
    </location>
</feature>
<comment type="similarity">
    <text evidence="2">Belongs to the EamA transporter family.</text>
</comment>
<feature type="domain" description="EamA" evidence="7">
    <location>
        <begin position="170"/>
        <end position="305"/>
    </location>
</feature>
<evidence type="ECO:0000256" key="5">
    <source>
        <dbReference type="ARBA" id="ARBA00023136"/>
    </source>
</evidence>
<feature type="transmembrane region" description="Helical" evidence="6">
    <location>
        <begin position="169"/>
        <end position="188"/>
    </location>
</feature>
<dbReference type="InterPro" id="IPR037185">
    <property type="entry name" value="EmrE-like"/>
</dbReference>
<feature type="transmembrane region" description="Helical" evidence="6">
    <location>
        <begin position="12"/>
        <end position="31"/>
    </location>
</feature>
<dbReference type="Proteomes" id="UP000653578">
    <property type="component" value="Unassembled WGS sequence"/>
</dbReference>
<dbReference type="InterPro" id="IPR000620">
    <property type="entry name" value="EamA_dom"/>
</dbReference>
<evidence type="ECO:0000313" key="9">
    <source>
        <dbReference type="Proteomes" id="UP000653578"/>
    </source>
</evidence>
<feature type="transmembrane region" description="Helical" evidence="6">
    <location>
        <begin position="136"/>
        <end position="157"/>
    </location>
</feature>
<feature type="transmembrane region" description="Helical" evidence="6">
    <location>
        <begin position="51"/>
        <end position="70"/>
    </location>
</feature>
<evidence type="ECO:0000256" key="1">
    <source>
        <dbReference type="ARBA" id="ARBA00004127"/>
    </source>
</evidence>
<feature type="transmembrane region" description="Helical" evidence="6">
    <location>
        <begin position="82"/>
        <end position="104"/>
    </location>
</feature>
<accession>A0ABX1XBI8</accession>
<evidence type="ECO:0000256" key="2">
    <source>
        <dbReference type="ARBA" id="ARBA00007362"/>
    </source>
</evidence>
<name>A0ABX1XBI8_9BACL</name>
<keyword evidence="3 6" id="KW-0812">Transmembrane</keyword>
<evidence type="ECO:0000256" key="6">
    <source>
        <dbReference type="SAM" id="Phobius"/>
    </source>
</evidence>
<comment type="caution">
    <text evidence="8">The sequence shown here is derived from an EMBL/GenBank/DDBJ whole genome shotgun (WGS) entry which is preliminary data.</text>
</comment>
<evidence type="ECO:0000259" key="7">
    <source>
        <dbReference type="Pfam" id="PF00892"/>
    </source>
</evidence>
<gene>
    <name evidence="8" type="ORF">GC096_17490</name>
</gene>
<feature type="transmembrane region" description="Helical" evidence="6">
    <location>
        <begin position="233"/>
        <end position="254"/>
    </location>
</feature>
<evidence type="ECO:0000256" key="3">
    <source>
        <dbReference type="ARBA" id="ARBA00022692"/>
    </source>
</evidence>
<dbReference type="EMBL" id="WHNY01000057">
    <property type="protein sequence ID" value="NOU65833.1"/>
    <property type="molecule type" value="Genomic_DNA"/>
</dbReference>
<keyword evidence="5 6" id="KW-0472">Membrane</keyword>
<feature type="transmembrane region" description="Helical" evidence="6">
    <location>
        <begin position="266"/>
        <end position="283"/>
    </location>
</feature>
<dbReference type="InterPro" id="IPR050638">
    <property type="entry name" value="AA-Vitamin_Transporters"/>
</dbReference>
<dbReference type="Pfam" id="PF00892">
    <property type="entry name" value="EamA"/>
    <property type="match status" value="2"/>
</dbReference>